<evidence type="ECO:0000313" key="3">
    <source>
        <dbReference type="EMBL" id="OAN45805.1"/>
    </source>
</evidence>
<name>A0A178MCN2_9CHLR</name>
<dbReference type="STRING" id="1707952.A6A03_13765"/>
<evidence type="ECO:0000313" key="4">
    <source>
        <dbReference type="Proteomes" id="UP000078287"/>
    </source>
</evidence>
<proteinExistence type="predicted"/>
<feature type="transmembrane region" description="Helical" evidence="1">
    <location>
        <begin position="12"/>
        <end position="36"/>
    </location>
</feature>
<dbReference type="EMBL" id="LWQS01000051">
    <property type="protein sequence ID" value="OAN45805.1"/>
    <property type="molecule type" value="Genomic_DNA"/>
</dbReference>
<dbReference type="AlphaFoldDB" id="A0A178MCN2"/>
<keyword evidence="1" id="KW-0472">Membrane</keyword>
<sequence length="137" mass="14978">MQRSIRRGQSLVEFALVAPVLLLLMLGVMNLGYVLFVNTQVEYAVREGARAAMVRPCPTNADLAAIRTQVIDRLPGVIDLNRVRNDLVITYTGNRNFGTPVTVTLTYQVRMLDPLSGAMMGDPTFTATSSRTISTGC</sequence>
<gene>
    <name evidence="3" type="ORF">A6A03_13765</name>
</gene>
<keyword evidence="1" id="KW-0812">Transmembrane</keyword>
<comment type="caution">
    <text evidence="3">The sequence shown here is derived from an EMBL/GenBank/DDBJ whole genome shotgun (WGS) entry which is preliminary data.</text>
</comment>
<dbReference type="Proteomes" id="UP000078287">
    <property type="component" value="Unassembled WGS sequence"/>
</dbReference>
<evidence type="ECO:0000259" key="2">
    <source>
        <dbReference type="Pfam" id="PF07811"/>
    </source>
</evidence>
<feature type="domain" description="TadE-like" evidence="2">
    <location>
        <begin position="8"/>
        <end position="50"/>
    </location>
</feature>
<dbReference type="OrthoDB" id="5397339at2"/>
<reference evidence="3 4" key="1">
    <citation type="submission" date="2016-04" db="EMBL/GenBank/DDBJ databases">
        <title>Chloroflexus islandicus sp. nov., a thermophilic filamentous anoxygenic phototrophic bacterium from geyser Strokkur (Iceland).</title>
        <authorList>
            <person name="Gaisin V.A."/>
            <person name="Kalashnikov A.M."/>
            <person name="Sukhacheva M.V."/>
            <person name="Grouzdev D.S."/>
            <person name="Ivanov T.M."/>
            <person name="Kuznetsov B."/>
            <person name="Gorlenko V.M."/>
        </authorList>
    </citation>
    <scope>NUCLEOTIDE SEQUENCE [LARGE SCALE GENOMIC DNA]</scope>
    <source>
        <strain evidence="4">isl-2</strain>
    </source>
</reference>
<keyword evidence="1" id="KW-1133">Transmembrane helix</keyword>
<protein>
    <recommendedName>
        <fullName evidence="2">TadE-like domain-containing protein</fullName>
    </recommendedName>
</protein>
<accession>A0A178MCN2</accession>
<dbReference type="Pfam" id="PF07811">
    <property type="entry name" value="TadE"/>
    <property type="match status" value="1"/>
</dbReference>
<keyword evidence="4" id="KW-1185">Reference proteome</keyword>
<dbReference type="InterPro" id="IPR012495">
    <property type="entry name" value="TadE-like_dom"/>
</dbReference>
<evidence type="ECO:0000256" key="1">
    <source>
        <dbReference type="SAM" id="Phobius"/>
    </source>
</evidence>
<dbReference type="RefSeq" id="WP_066787071.1">
    <property type="nucleotide sequence ID" value="NZ_LWQS01000051.1"/>
</dbReference>
<organism evidence="3 4">
    <name type="scientific">Chloroflexus islandicus</name>
    <dbReference type="NCBI Taxonomy" id="1707952"/>
    <lineage>
        <taxon>Bacteria</taxon>
        <taxon>Bacillati</taxon>
        <taxon>Chloroflexota</taxon>
        <taxon>Chloroflexia</taxon>
        <taxon>Chloroflexales</taxon>
        <taxon>Chloroflexineae</taxon>
        <taxon>Chloroflexaceae</taxon>
        <taxon>Chloroflexus</taxon>
    </lineage>
</organism>